<proteinExistence type="predicted"/>
<protein>
    <recommendedName>
        <fullName evidence="1">KIB1-4 beta-propeller domain-containing protein</fullName>
    </recommendedName>
</protein>
<comment type="caution">
    <text evidence="2">The sequence shown here is derived from an EMBL/GenBank/DDBJ whole genome shotgun (WGS) entry which is preliminary data.</text>
</comment>
<dbReference type="Pfam" id="PF03478">
    <property type="entry name" value="Beta-prop_KIB1-4"/>
    <property type="match status" value="1"/>
</dbReference>
<evidence type="ECO:0000313" key="3">
    <source>
        <dbReference type="Proteomes" id="UP001141806"/>
    </source>
</evidence>
<dbReference type="AlphaFoldDB" id="A0A9Q0R363"/>
<dbReference type="InterPro" id="IPR050942">
    <property type="entry name" value="F-box_BR-signaling"/>
</dbReference>
<dbReference type="PANTHER" id="PTHR44259">
    <property type="entry name" value="OS07G0183000 PROTEIN-RELATED"/>
    <property type="match status" value="1"/>
</dbReference>
<dbReference type="Proteomes" id="UP001141806">
    <property type="component" value="Unassembled WGS sequence"/>
</dbReference>
<feature type="domain" description="KIB1-4 beta-propeller" evidence="1">
    <location>
        <begin position="153"/>
        <end position="218"/>
    </location>
</feature>
<dbReference type="EMBL" id="JAMYWD010000001">
    <property type="protein sequence ID" value="KAJ4981688.1"/>
    <property type="molecule type" value="Genomic_DNA"/>
</dbReference>
<reference evidence="2" key="1">
    <citation type="journal article" date="2023" name="Plant J.">
        <title>The genome of the king protea, Protea cynaroides.</title>
        <authorList>
            <person name="Chang J."/>
            <person name="Duong T.A."/>
            <person name="Schoeman C."/>
            <person name="Ma X."/>
            <person name="Roodt D."/>
            <person name="Barker N."/>
            <person name="Li Z."/>
            <person name="Van de Peer Y."/>
            <person name="Mizrachi E."/>
        </authorList>
    </citation>
    <scope>NUCLEOTIDE SEQUENCE</scope>
    <source>
        <tissue evidence="2">Young leaves</tissue>
    </source>
</reference>
<dbReference type="PANTHER" id="PTHR44259:SF114">
    <property type="entry name" value="OS06G0707300 PROTEIN"/>
    <property type="match status" value="1"/>
</dbReference>
<dbReference type="InterPro" id="IPR005174">
    <property type="entry name" value="KIB1-4_b-propeller"/>
</dbReference>
<sequence length="245" mass="27527">MEAIIGIAMTAEPIPIHGSSDLSHGYRLSVFADYVRFRSVCVPWYSALAAADVLKKQRQYFPYLMLPYCDCCREGDCLSDEVADTCRCDLLSLVENGIFGGAMCSSYMTSSSITTGFCRPGDKDGLFLPEDNFLDVLFYKERLYGVEGQTKARINDLGERMLFLGMNSSFPLSAHDFPVSGCEGNSIYFTHHHSFQDCFFVGKAKGYHIRAFDMCVFNLKDERIQPFPSHSASRFGPPPFWLTPN</sequence>
<accession>A0A9Q0R363</accession>
<gene>
    <name evidence="2" type="ORF">NE237_032525</name>
</gene>
<evidence type="ECO:0000313" key="2">
    <source>
        <dbReference type="EMBL" id="KAJ4981688.1"/>
    </source>
</evidence>
<keyword evidence="3" id="KW-1185">Reference proteome</keyword>
<name>A0A9Q0R363_9MAGN</name>
<organism evidence="2 3">
    <name type="scientific">Protea cynaroides</name>
    <dbReference type="NCBI Taxonomy" id="273540"/>
    <lineage>
        <taxon>Eukaryota</taxon>
        <taxon>Viridiplantae</taxon>
        <taxon>Streptophyta</taxon>
        <taxon>Embryophyta</taxon>
        <taxon>Tracheophyta</taxon>
        <taxon>Spermatophyta</taxon>
        <taxon>Magnoliopsida</taxon>
        <taxon>Proteales</taxon>
        <taxon>Proteaceae</taxon>
        <taxon>Protea</taxon>
    </lineage>
</organism>
<evidence type="ECO:0000259" key="1">
    <source>
        <dbReference type="Pfam" id="PF03478"/>
    </source>
</evidence>